<evidence type="ECO:0000313" key="1">
    <source>
        <dbReference type="EMBL" id="KAJ7206803.1"/>
    </source>
</evidence>
<dbReference type="Proteomes" id="UP001219525">
    <property type="component" value="Unassembled WGS sequence"/>
</dbReference>
<comment type="caution">
    <text evidence="1">The sequence shown here is derived from an EMBL/GenBank/DDBJ whole genome shotgun (WGS) entry which is preliminary data.</text>
</comment>
<reference evidence="1" key="1">
    <citation type="submission" date="2023-03" db="EMBL/GenBank/DDBJ databases">
        <title>Massive genome expansion in bonnet fungi (Mycena s.s.) driven by repeated elements and novel gene families across ecological guilds.</title>
        <authorList>
            <consortium name="Lawrence Berkeley National Laboratory"/>
            <person name="Harder C.B."/>
            <person name="Miyauchi S."/>
            <person name="Viragh M."/>
            <person name="Kuo A."/>
            <person name="Thoen E."/>
            <person name="Andreopoulos B."/>
            <person name="Lu D."/>
            <person name="Skrede I."/>
            <person name="Drula E."/>
            <person name="Henrissat B."/>
            <person name="Morin E."/>
            <person name="Kohler A."/>
            <person name="Barry K."/>
            <person name="LaButti K."/>
            <person name="Morin E."/>
            <person name="Salamov A."/>
            <person name="Lipzen A."/>
            <person name="Mereny Z."/>
            <person name="Hegedus B."/>
            <person name="Baldrian P."/>
            <person name="Stursova M."/>
            <person name="Weitz H."/>
            <person name="Taylor A."/>
            <person name="Grigoriev I.V."/>
            <person name="Nagy L.G."/>
            <person name="Martin F."/>
            <person name="Kauserud H."/>
        </authorList>
    </citation>
    <scope>NUCLEOTIDE SEQUENCE</scope>
    <source>
        <strain evidence="1">9144</strain>
    </source>
</reference>
<evidence type="ECO:0000313" key="2">
    <source>
        <dbReference type="Proteomes" id="UP001219525"/>
    </source>
</evidence>
<accession>A0AAD6V9V7</accession>
<proteinExistence type="predicted"/>
<dbReference type="AlphaFoldDB" id="A0AAD6V9V7"/>
<dbReference type="EMBL" id="JARJCW010000038">
    <property type="protein sequence ID" value="KAJ7206803.1"/>
    <property type="molecule type" value="Genomic_DNA"/>
</dbReference>
<name>A0AAD6V9V7_9AGAR</name>
<organism evidence="1 2">
    <name type="scientific">Mycena pura</name>
    <dbReference type="NCBI Taxonomy" id="153505"/>
    <lineage>
        <taxon>Eukaryota</taxon>
        <taxon>Fungi</taxon>
        <taxon>Dikarya</taxon>
        <taxon>Basidiomycota</taxon>
        <taxon>Agaricomycotina</taxon>
        <taxon>Agaricomycetes</taxon>
        <taxon>Agaricomycetidae</taxon>
        <taxon>Agaricales</taxon>
        <taxon>Marasmiineae</taxon>
        <taxon>Mycenaceae</taxon>
        <taxon>Mycena</taxon>
    </lineage>
</organism>
<protein>
    <submittedName>
        <fullName evidence="1">Uncharacterized protein</fullName>
    </submittedName>
</protein>
<sequence>MEVDRGGAELGLELASARGSTSQKSADQPISGAGLEWRRHYPLAAKPKHAPVAICGAAHNIFFVIFGLILEPKIAEVVGDDEQKARLKEFAKQTYALWTSTLTMSSALPVTLMGGHSSAYLKCLYSHLMHHAASLARDPDAWWRISPESIPVHYADRLHLVQPVDRITSQLLNCTASFVTQIWSGHGLSTKESCTKLELTEGCRTLADGSKFSMGNKFKGSILTQDFMLKNALISSGGPRLDFWRPYPYRTRRWKGPYGTGTIDPYPYPYTVLYGTVTIPRPSLEARDRRNRGPRRVMGWFQRGSTERRGETVCATRRRRRVGHVAAAAAAPNRTAGEPLPDWAPINDLITSHAGITARASGVTPSCKFLGRTSCQYSNTAMICRPEHLWAPRQITHPLRYFNGMGPQPASISILRDS</sequence>
<gene>
    <name evidence="1" type="ORF">GGX14DRAFT_396733</name>
</gene>
<keyword evidence="2" id="KW-1185">Reference proteome</keyword>